<evidence type="ECO:0000313" key="2">
    <source>
        <dbReference type="Proteomes" id="UP000011864"/>
    </source>
</evidence>
<protein>
    <submittedName>
        <fullName evidence="1">Uncharacterized protein</fullName>
    </submittedName>
</protein>
<gene>
    <name evidence="1" type="ORF">C427_1569</name>
</gene>
<evidence type="ECO:0000313" key="1">
    <source>
        <dbReference type="EMBL" id="AGH43678.1"/>
    </source>
</evidence>
<dbReference type="Proteomes" id="UP000011864">
    <property type="component" value="Chromosome"/>
</dbReference>
<dbReference type="KEGG" id="gps:C427_1569"/>
<dbReference type="AlphaFoldDB" id="K7A0F9"/>
<dbReference type="PATRIC" id="fig|1129794.4.peg.1555"/>
<reference evidence="1 2" key="1">
    <citation type="journal article" date="2013" name="Genome Announc.">
        <title>Complete Genome Sequence of Glaciecola psychrophila Strain 170T.</title>
        <authorList>
            <person name="Yin J."/>
            <person name="Chen J."/>
            <person name="Liu G."/>
            <person name="Yu Y."/>
            <person name="Song L."/>
            <person name="Wang X."/>
            <person name="Qu X."/>
        </authorList>
    </citation>
    <scope>NUCLEOTIDE SEQUENCE [LARGE SCALE GENOMIC DNA]</scope>
    <source>
        <strain evidence="1 2">170</strain>
    </source>
</reference>
<dbReference type="eggNOG" id="COG3279">
    <property type="taxonomic scope" value="Bacteria"/>
</dbReference>
<dbReference type="HOGENOM" id="CLU_1904730_0_0_6"/>
<accession>K7A0F9</accession>
<keyword evidence="2" id="KW-1185">Reference proteome</keyword>
<organism evidence="1 2">
    <name type="scientific">Paraglaciecola psychrophila 170</name>
    <dbReference type="NCBI Taxonomy" id="1129794"/>
    <lineage>
        <taxon>Bacteria</taxon>
        <taxon>Pseudomonadati</taxon>
        <taxon>Pseudomonadota</taxon>
        <taxon>Gammaproteobacteria</taxon>
        <taxon>Alteromonadales</taxon>
        <taxon>Alteromonadaceae</taxon>
        <taxon>Paraglaciecola</taxon>
    </lineage>
</organism>
<dbReference type="EMBL" id="CP003837">
    <property type="protein sequence ID" value="AGH43678.1"/>
    <property type="molecule type" value="Genomic_DNA"/>
</dbReference>
<dbReference type="RefSeq" id="WP_007634779.1">
    <property type="nucleotide sequence ID" value="NC_020514.1"/>
</dbReference>
<name>K7A0F9_9ALTE</name>
<dbReference type="STRING" id="1129794.C427_1569"/>
<proteinExistence type="predicted"/>
<sequence length="133" mass="15437">MLLPLLAMFWQRSPLKLSNIKSQLGKNLVASLLFSVLHVSIMVVLREVVYWTIGGNYDFGSILREFIYEYRKDAMSYGLFLVFYQLYQYISGRLKDEANLIEAESEPQSSSNVPDHLLDKKARQRIFSESGQY</sequence>